<sequence length="165" mass="19943">MKMIIDRKKMGKNLNFYFQIFMIIVFMGLFVFNRFESKRPEKEMRDSIPTITLYKEDGLLGDKLFFSYRNSNLYILTMGSKAYASEKEIVEYYKECFIKHGWKYDGCRDNIDYSNHSKIENVYLFNKGIYELTLNFHQSDLLDEQVIRQKKPLKYYITVHPKHSY</sequence>
<dbReference type="EMBL" id="JABZMK010000056">
    <property type="protein sequence ID" value="MBF1129807.1"/>
    <property type="molecule type" value="Genomic_DNA"/>
</dbReference>
<dbReference type="Proteomes" id="UP000757890">
    <property type="component" value="Unassembled WGS sequence"/>
</dbReference>
<evidence type="ECO:0000313" key="2">
    <source>
        <dbReference type="EMBL" id="MBF1129807.1"/>
    </source>
</evidence>
<feature type="transmembrane region" description="Helical" evidence="1">
    <location>
        <begin position="16"/>
        <end position="35"/>
    </location>
</feature>
<evidence type="ECO:0000256" key="1">
    <source>
        <dbReference type="SAM" id="Phobius"/>
    </source>
</evidence>
<accession>A0A930BAM3</accession>
<dbReference type="AlphaFoldDB" id="A0A930BAM3"/>
<reference evidence="2" key="1">
    <citation type="submission" date="2020-04" db="EMBL/GenBank/DDBJ databases">
        <title>Deep metagenomics examines the oral microbiome during advanced dental caries in children, revealing novel taxa and co-occurrences with host molecules.</title>
        <authorList>
            <person name="Baker J.L."/>
            <person name="Morton J.T."/>
            <person name="Dinis M."/>
            <person name="Alvarez R."/>
            <person name="Tran N.C."/>
            <person name="Knight R."/>
            <person name="Edlund A."/>
        </authorList>
    </citation>
    <scope>NUCLEOTIDE SEQUENCE</scope>
    <source>
        <strain evidence="2">JCVI_32_bin.14</strain>
    </source>
</reference>
<keyword evidence="1" id="KW-1133">Transmembrane helix</keyword>
<evidence type="ECO:0000313" key="3">
    <source>
        <dbReference type="Proteomes" id="UP000757890"/>
    </source>
</evidence>
<proteinExistence type="predicted"/>
<keyword evidence="1" id="KW-0812">Transmembrane</keyword>
<gene>
    <name evidence="2" type="ORF">HXL70_07175</name>
</gene>
<protein>
    <submittedName>
        <fullName evidence="2">Uncharacterized protein</fullName>
    </submittedName>
</protein>
<comment type="caution">
    <text evidence="2">The sequence shown here is derived from an EMBL/GenBank/DDBJ whole genome shotgun (WGS) entry which is preliminary data.</text>
</comment>
<name>A0A930BAM3_9FIRM</name>
<keyword evidence="1" id="KW-0472">Membrane</keyword>
<organism evidence="2 3">
    <name type="scientific">Dialister invisus</name>
    <dbReference type="NCBI Taxonomy" id="218538"/>
    <lineage>
        <taxon>Bacteria</taxon>
        <taxon>Bacillati</taxon>
        <taxon>Bacillota</taxon>
        <taxon>Negativicutes</taxon>
        <taxon>Veillonellales</taxon>
        <taxon>Veillonellaceae</taxon>
        <taxon>Dialister</taxon>
    </lineage>
</organism>